<dbReference type="AlphaFoldDB" id="A0A4R0XIN1"/>
<dbReference type="Proteomes" id="UP000294192">
    <property type="component" value="Unassembled WGS sequence"/>
</dbReference>
<proteinExistence type="predicted"/>
<dbReference type="InterPro" id="IPR027417">
    <property type="entry name" value="P-loop_NTPase"/>
</dbReference>
<dbReference type="SUPFAM" id="SSF52540">
    <property type="entry name" value="P-loop containing nucleoside triphosphate hydrolases"/>
    <property type="match status" value="1"/>
</dbReference>
<evidence type="ECO:0000313" key="1">
    <source>
        <dbReference type="EMBL" id="TCG10274.1"/>
    </source>
</evidence>
<protein>
    <submittedName>
        <fullName evidence="1">Uncharacterized protein</fullName>
    </submittedName>
</protein>
<feature type="non-terminal residue" evidence="1">
    <location>
        <position position="309"/>
    </location>
</feature>
<dbReference type="RefSeq" id="WP_131599644.1">
    <property type="nucleotide sequence ID" value="NZ_PSZO01000087.1"/>
</dbReference>
<gene>
    <name evidence="1" type="ORF">C4B24_04940</name>
</gene>
<sequence length="309" mass="36100">MEIKFNKTLKNFEKRTLNFKENSLNVIYAENGTGKSKISDWIFRNYLGLPMEYFDEKQSRTIDVSKKIEIKYENTNELNCVLFRGSSLTIPIGKMHYINTPEKALLGDYLLMKSFFSIPGSFTDFAKNVFTANYFPSKFILPKFFEPVKTKVSFKTAKEAYEKVYKVVALFEKNKIKKLPKHGLKATDGSEKNKKIIPEWEYTSCDFGIKIQGNLTDESLDLIKSILEISKNDKIVDFLKEISDDYLEYFKKMKKIGESFNSIRKVKKLLNIVGSTILNLHIKRIPTIKRRVKNLKSNWNFEKGIKKYF</sequence>
<organism evidence="1 2">
    <name type="scientific">Mycoplasma marinum</name>
    <dbReference type="NCBI Taxonomy" id="1937190"/>
    <lineage>
        <taxon>Bacteria</taxon>
        <taxon>Bacillati</taxon>
        <taxon>Mycoplasmatota</taxon>
        <taxon>Mollicutes</taxon>
        <taxon>Mycoplasmataceae</taxon>
        <taxon>Mycoplasma</taxon>
    </lineage>
</organism>
<name>A0A4R0XIN1_9MOLU</name>
<dbReference type="EMBL" id="PSZO01000087">
    <property type="protein sequence ID" value="TCG10274.1"/>
    <property type="molecule type" value="Genomic_DNA"/>
</dbReference>
<accession>A0A4R0XIN1</accession>
<comment type="caution">
    <text evidence="1">The sequence shown here is derived from an EMBL/GenBank/DDBJ whole genome shotgun (WGS) entry which is preliminary data.</text>
</comment>
<reference evidence="1 2" key="1">
    <citation type="submission" date="2018-02" db="EMBL/GenBank/DDBJ databases">
        <title>Mycoplasma marinum and Mycoplasma todarodis sp. nov., moderately halophilic and psychrotolerant mycoplasmas isolated from cephalopods.</title>
        <authorList>
            <person name="Viver T."/>
        </authorList>
    </citation>
    <scope>NUCLEOTIDE SEQUENCE [LARGE SCALE GENOMIC DNA]</scope>
    <source>
        <strain evidence="1 2">PE</strain>
    </source>
</reference>
<keyword evidence="2" id="KW-1185">Reference proteome</keyword>
<evidence type="ECO:0000313" key="2">
    <source>
        <dbReference type="Proteomes" id="UP000294192"/>
    </source>
</evidence>